<name>A0A085JKH9_9GAMM</name>
<dbReference type="Proteomes" id="UP000028602">
    <property type="component" value="Unassembled WGS sequence"/>
</dbReference>
<organism evidence="15 16">
    <name type="scientific">Tatumella ptyseos ATCC 33301</name>
    <dbReference type="NCBI Taxonomy" id="1005995"/>
    <lineage>
        <taxon>Bacteria</taxon>
        <taxon>Pseudomonadati</taxon>
        <taxon>Pseudomonadota</taxon>
        <taxon>Gammaproteobacteria</taxon>
        <taxon>Enterobacterales</taxon>
        <taxon>Erwiniaceae</taxon>
        <taxon>Tatumella</taxon>
    </lineage>
</organism>
<dbReference type="Gene3D" id="6.10.250.2080">
    <property type="match status" value="1"/>
</dbReference>
<dbReference type="AlphaFoldDB" id="A0A085JKH9"/>
<keyword evidence="6 14" id="KW-0812">Transmembrane</keyword>
<evidence type="ECO:0000256" key="1">
    <source>
        <dbReference type="ARBA" id="ARBA00004651"/>
    </source>
</evidence>
<evidence type="ECO:0000256" key="7">
    <source>
        <dbReference type="ARBA" id="ARBA00022795"/>
    </source>
</evidence>
<dbReference type="eggNOG" id="COG1377">
    <property type="taxonomic scope" value="Bacteria"/>
</dbReference>
<keyword evidence="16" id="KW-1185">Reference proteome</keyword>
<proteinExistence type="inferred from homology"/>
<evidence type="ECO:0000256" key="8">
    <source>
        <dbReference type="ARBA" id="ARBA00022927"/>
    </source>
</evidence>
<evidence type="ECO:0000313" key="15">
    <source>
        <dbReference type="EMBL" id="KFD20975.1"/>
    </source>
</evidence>
<evidence type="ECO:0000256" key="5">
    <source>
        <dbReference type="ARBA" id="ARBA00022475"/>
    </source>
</evidence>
<reference evidence="15 16" key="1">
    <citation type="submission" date="2014-05" db="EMBL/GenBank/DDBJ databases">
        <title>ATOL: Assembling a taxonomically balanced genome-scale reconstruction of the evolutionary history of the Enterobacteriaceae.</title>
        <authorList>
            <person name="Plunkett G.III."/>
            <person name="Neeno-Eckwall E.C."/>
            <person name="Glasner J.D."/>
            <person name="Perna N.T."/>
        </authorList>
    </citation>
    <scope>NUCLEOTIDE SEQUENCE [LARGE SCALE GENOMIC DNA]</scope>
    <source>
        <strain evidence="15 16">ATCC 33301</strain>
    </source>
</reference>
<dbReference type="Pfam" id="PF01312">
    <property type="entry name" value="Bac_export_2"/>
    <property type="match status" value="1"/>
</dbReference>
<feature type="compositionally biased region" description="Basic and acidic residues" evidence="13">
    <location>
        <begin position="1"/>
        <end position="12"/>
    </location>
</feature>
<dbReference type="GO" id="GO:0005886">
    <property type="term" value="C:plasma membrane"/>
    <property type="evidence" value="ECO:0007669"/>
    <property type="project" value="UniProtKB-SubCell"/>
</dbReference>
<protein>
    <recommendedName>
        <fullName evidence="3">Flagellar biosynthetic protein FlhB</fullName>
    </recommendedName>
</protein>
<comment type="caution">
    <text evidence="15">The sequence shown here is derived from an EMBL/GenBank/DDBJ whole genome shotgun (WGS) entry which is preliminary data.</text>
</comment>
<dbReference type="RefSeq" id="WP_025900984.1">
    <property type="nucleotide sequence ID" value="NZ_ATMJ01000027.1"/>
</dbReference>
<keyword evidence="15" id="KW-0969">Cilium</keyword>
<keyword evidence="5" id="KW-1003">Cell membrane</keyword>
<dbReference type="GO" id="GO:0009306">
    <property type="term" value="P:protein secretion"/>
    <property type="evidence" value="ECO:0007669"/>
    <property type="project" value="InterPro"/>
</dbReference>
<dbReference type="PRINTS" id="PR00950">
    <property type="entry name" value="TYPE3IMSPROT"/>
</dbReference>
<dbReference type="EMBL" id="JMPR01000018">
    <property type="protein sequence ID" value="KFD20975.1"/>
    <property type="molecule type" value="Genomic_DNA"/>
</dbReference>
<keyword evidence="15" id="KW-0966">Cell projection</keyword>
<feature type="transmembrane region" description="Helical" evidence="14">
    <location>
        <begin position="82"/>
        <end position="106"/>
    </location>
</feature>
<keyword evidence="10 14" id="KW-0472">Membrane</keyword>
<dbReference type="InterPro" id="IPR029025">
    <property type="entry name" value="T3SS_substrate_exporter_C"/>
</dbReference>
<feature type="transmembrane region" description="Helical" evidence="14">
    <location>
        <begin position="184"/>
        <end position="207"/>
    </location>
</feature>
<evidence type="ECO:0000313" key="16">
    <source>
        <dbReference type="Proteomes" id="UP000028602"/>
    </source>
</evidence>
<evidence type="ECO:0000256" key="2">
    <source>
        <dbReference type="ARBA" id="ARBA00010690"/>
    </source>
</evidence>
<evidence type="ECO:0000256" key="10">
    <source>
        <dbReference type="ARBA" id="ARBA00023136"/>
    </source>
</evidence>
<evidence type="ECO:0000256" key="11">
    <source>
        <dbReference type="ARBA" id="ARBA00023225"/>
    </source>
</evidence>
<evidence type="ECO:0000256" key="12">
    <source>
        <dbReference type="ARBA" id="ARBA00025078"/>
    </source>
</evidence>
<dbReference type="InterPro" id="IPR006135">
    <property type="entry name" value="T3SS_substrate_exporter"/>
</dbReference>
<dbReference type="PANTHER" id="PTHR30531">
    <property type="entry name" value="FLAGELLAR BIOSYNTHETIC PROTEIN FLHB"/>
    <property type="match status" value="1"/>
</dbReference>
<evidence type="ECO:0000256" key="9">
    <source>
        <dbReference type="ARBA" id="ARBA00022989"/>
    </source>
</evidence>
<evidence type="ECO:0000256" key="3">
    <source>
        <dbReference type="ARBA" id="ARBA00021622"/>
    </source>
</evidence>
<keyword evidence="11" id="KW-1006">Bacterial flagellum protein export</keyword>
<comment type="subcellular location">
    <subcellularLocation>
        <location evidence="1">Cell membrane</location>
        <topology evidence="1">Multi-pass membrane protein</topology>
    </subcellularLocation>
</comment>
<keyword evidence="9 14" id="KW-1133">Transmembrane helix</keyword>
<dbReference type="GO" id="GO:0044781">
    <property type="term" value="P:bacterial-type flagellum organization"/>
    <property type="evidence" value="ECO:0007669"/>
    <property type="project" value="UniProtKB-KW"/>
</dbReference>
<comment type="function">
    <text evidence="12">Required for formation of the rod structure in the basal body of the flagellar apparatus. Together with FliI and FliH, may constitute the export apparatus of flagellin.</text>
</comment>
<dbReference type="PANTHER" id="PTHR30531:SF12">
    <property type="entry name" value="FLAGELLAR BIOSYNTHETIC PROTEIN FLHB"/>
    <property type="match status" value="1"/>
</dbReference>
<feature type="transmembrane region" description="Helical" evidence="14">
    <location>
        <begin position="31"/>
        <end position="52"/>
    </location>
</feature>
<sequence length="374" mass="42048">MSQASDKSEKATPAKLKKAREKGDTGRAKEFSSAISLAVAFMTLTGLLPWYWHLIGDFFRQASEIAHTPDPGSRLILLTGKALGLLLTITLSFCAVPLAAGIATLFSGGWIFSLKKIVPDGKRLNPLTGFTRLFAADNFIELAKVILKAGLILLMLSLLLRHSLQEIMLLSQLGWPVAMSKGLTLVARLFGYFVLLMLGFALIEWPLSRYQFRRKMRMTRQEVKDEFKHSEGNPQIKGRLRQLQRQLAQGQLRKTVPQANVIITNPTHYAVALKYDPQAAAAPYVVAKGADELALYIRQIGEEHQIEIVEFAPLARAVYASTRVNQQIPNQLYQAIAHVLTYVMQLRRWRQDKSQLKPTINRKIPMPSEGQFRE</sequence>
<evidence type="ECO:0000256" key="13">
    <source>
        <dbReference type="SAM" id="MobiDB-lite"/>
    </source>
</evidence>
<comment type="similarity">
    <text evidence="2">Belongs to the type III secretion exporter family.</text>
</comment>
<dbReference type="Gene3D" id="3.40.1690.10">
    <property type="entry name" value="secretion proteins EscU"/>
    <property type="match status" value="1"/>
</dbReference>
<feature type="region of interest" description="Disordered" evidence="13">
    <location>
        <begin position="1"/>
        <end position="24"/>
    </location>
</feature>
<evidence type="ECO:0000256" key="6">
    <source>
        <dbReference type="ARBA" id="ARBA00022692"/>
    </source>
</evidence>
<accession>A0A085JKH9</accession>
<keyword evidence="15" id="KW-0282">Flagellum</keyword>
<evidence type="ECO:0000256" key="4">
    <source>
        <dbReference type="ARBA" id="ARBA00022448"/>
    </source>
</evidence>
<feature type="transmembrane region" description="Helical" evidence="14">
    <location>
        <begin position="145"/>
        <end position="164"/>
    </location>
</feature>
<evidence type="ECO:0000256" key="14">
    <source>
        <dbReference type="SAM" id="Phobius"/>
    </source>
</evidence>
<dbReference type="OrthoDB" id="9807950at2"/>
<dbReference type="SUPFAM" id="SSF160544">
    <property type="entry name" value="EscU C-terminal domain-like"/>
    <property type="match status" value="1"/>
</dbReference>
<dbReference type="FunFam" id="3.40.1690.10:FF:000001">
    <property type="entry name" value="Flagellar biosynthetic protein FlhB"/>
    <property type="match status" value="1"/>
</dbReference>
<dbReference type="MEROPS" id="N06.A01"/>
<keyword evidence="8" id="KW-0653">Protein transport</keyword>
<keyword evidence="7" id="KW-1005">Bacterial flagellum biogenesis</keyword>
<keyword evidence="4" id="KW-0813">Transport</keyword>
<gene>
    <name evidence="15" type="ORF">GTPT_0914</name>
</gene>